<reference evidence="3 4" key="1">
    <citation type="submission" date="2024-12" db="EMBL/GenBank/DDBJ databases">
        <authorList>
            <person name="Hu S."/>
        </authorList>
    </citation>
    <scope>NUCLEOTIDE SEQUENCE [LARGE SCALE GENOMIC DNA]</scope>
    <source>
        <strain evidence="3 4">THG-T11</strain>
    </source>
</reference>
<organism evidence="3 4">
    <name type="scientific">Pedobacter ureilyticus</name>
    <dbReference type="NCBI Taxonomy" id="1393051"/>
    <lineage>
        <taxon>Bacteria</taxon>
        <taxon>Pseudomonadati</taxon>
        <taxon>Bacteroidota</taxon>
        <taxon>Sphingobacteriia</taxon>
        <taxon>Sphingobacteriales</taxon>
        <taxon>Sphingobacteriaceae</taxon>
        <taxon>Pedobacter</taxon>
    </lineage>
</organism>
<comment type="caution">
    <text evidence="3">The sequence shown here is derived from an EMBL/GenBank/DDBJ whole genome shotgun (WGS) entry which is preliminary data.</text>
</comment>
<dbReference type="RefSeq" id="WP_138724137.1">
    <property type="nucleotide sequence ID" value="NZ_SSHJ02000008.1"/>
</dbReference>
<dbReference type="InterPro" id="IPR005151">
    <property type="entry name" value="Tail-specific_protease"/>
</dbReference>
<dbReference type="Gene3D" id="3.90.226.10">
    <property type="entry name" value="2-enoyl-CoA Hydratase, Chain A, domain 1"/>
    <property type="match status" value="1"/>
</dbReference>
<feature type="domain" description="Tail specific protease" evidence="2">
    <location>
        <begin position="237"/>
        <end position="338"/>
    </location>
</feature>
<accession>A0ABW9J961</accession>
<evidence type="ECO:0000256" key="1">
    <source>
        <dbReference type="SAM" id="SignalP"/>
    </source>
</evidence>
<evidence type="ECO:0000313" key="4">
    <source>
        <dbReference type="Proteomes" id="UP001517247"/>
    </source>
</evidence>
<keyword evidence="1" id="KW-0732">Signal</keyword>
<evidence type="ECO:0000259" key="2">
    <source>
        <dbReference type="Pfam" id="PF03572"/>
    </source>
</evidence>
<keyword evidence="4" id="KW-1185">Reference proteome</keyword>
<name>A0ABW9J961_9SPHI</name>
<gene>
    <name evidence="3" type="ORF">E6A44_015815</name>
</gene>
<dbReference type="InterPro" id="IPR029045">
    <property type="entry name" value="ClpP/crotonase-like_dom_sf"/>
</dbReference>
<feature type="signal peptide" evidence="1">
    <location>
        <begin position="1"/>
        <end position="19"/>
    </location>
</feature>
<sequence>MKQLSVLFFTLLFTQNSFAQKLNPTDFTQDLEYLKDSLPSNHKNLFAKISREDFVKQINKIETQANDLDYDRFSTELLKLIVAIGDEHTRVWPNYDRFLPIKLSSFKEGYFVTQIDTSLSKLLLTQLVAINNKPITEVVNQFEAVVLSENTSFFDVNLMQVINKPAILKGLGIITNINEVPLTFKTTDGKEETINLKSIGPKNNLKPVKPTQYSTLLSYKQNKNYWFEYNAENETLYFKYAKCQEDTSYPFVKFNSDLFKEIGEKNPKKLIIDLRDNSGGNSAILNPFFEELASSYINKKGKLFVLIGKTTFSSALMNAVRFKRYTKAQLVGQPTSGNINHYGEVRGFDLPKTKISISYSTKYWENWKGKKGPLLPDQNIAYSIESFRNSKDEALTYVYQQK</sequence>
<feature type="chain" id="PRO_5046914412" evidence="1">
    <location>
        <begin position="20"/>
        <end position="402"/>
    </location>
</feature>
<dbReference type="Proteomes" id="UP001517247">
    <property type="component" value="Unassembled WGS sequence"/>
</dbReference>
<proteinExistence type="predicted"/>
<dbReference type="EMBL" id="SSHJ02000008">
    <property type="protein sequence ID" value="MFN0257056.1"/>
    <property type="molecule type" value="Genomic_DNA"/>
</dbReference>
<evidence type="ECO:0000313" key="3">
    <source>
        <dbReference type="EMBL" id="MFN0257056.1"/>
    </source>
</evidence>
<dbReference type="SUPFAM" id="SSF52096">
    <property type="entry name" value="ClpP/crotonase"/>
    <property type="match status" value="1"/>
</dbReference>
<dbReference type="Pfam" id="PF03572">
    <property type="entry name" value="Peptidase_S41"/>
    <property type="match status" value="1"/>
</dbReference>
<protein>
    <submittedName>
        <fullName evidence="3">S41 family peptidase</fullName>
    </submittedName>
</protein>